<dbReference type="PANTHER" id="PTHR36437:SF2">
    <property type="entry name" value="GLYOXALASE_BLEOMYCIN RESISTANCE PROTEIN_DIOXYGENASE"/>
    <property type="match status" value="1"/>
</dbReference>
<organism evidence="2 3">
    <name type="scientific">Rhizobium fredii</name>
    <name type="common">Sinorhizobium fredii</name>
    <dbReference type="NCBI Taxonomy" id="380"/>
    <lineage>
        <taxon>Bacteria</taxon>
        <taxon>Pseudomonadati</taxon>
        <taxon>Pseudomonadota</taxon>
        <taxon>Alphaproteobacteria</taxon>
        <taxon>Hyphomicrobiales</taxon>
        <taxon>Rhizobiaceae</taxon>
        <taxon>Sinorhizobium/Ensifer group</taxon>
        <taxon>Sinorhizobium</taxon>
    </lineage>
</organism>
<dbReference type="Proteomes" id="UP000466694">
    <property type="component" value="Unassembled WGS sequence"/>
</dbReference>
<evidence type="ECO:0000313" key="3">
    <source>
        <dbReference type="Proteomes" id="UP000466694"/>
    </source>
</evidence>
<comment type="caution">
    <text evidence="2">The sequence shown here is derived from an EMBL/GenBank/DDBJ whole genome shotgun (WGS) entry which is preliminary data.</text>
</comment>
<dbReference type="GeneID" id="48971533"/>
<dbReference type="CDD" id="cd07263">
    <property type="entry name" value="VOC_like"/>
    <property type="match status" value="1"/>
</dbReference>
<feature type="domain" description="VOC" evidence="1">
    <location>
        <begin position="4"/>
        <end position="128"/>
    </location>
</feature>
<dbReference type="Pfam" id="PF00903">
    <property type="entry name" value="Glyoxalase"/>
    <property type="match status" value="1"/>
</dbReference>
<sequence>MKQTIARVAILVPDYDEGLAFYCGRLGFELIENTDLGGGKRWVLVRPKGATETALLLAKAEGERQNTAIGNQAGGRVGFFLFTDDFARDHAAMLATGVEFLETPRHEAYGTVAVFTDPFGNRWDLLQPAYRYCMIP</sequence>
<reference evidence="2 3" key="1">
    <citation type="journal article" date="2013" name="Genome Biol.">
        <title>Comparative genomics of the core and accessory genomes of 48 Sinorhizobium strains comprising five genospecies.</title>
        <authorList>
            <person name="Sugawara M."/>
            <person name="Epstein B."/>
            <person name="Badgley B.D."/>
            <person name="Unno T."/>
            <person name="Xu L."/>
            <person name="Reese J."/>
            <person name="Gyaneshwar P."/>
            <person name="Denny R."/>
            <person name="Mudge J."/>
            <person name="Bharti A.K."/>
            <person name="Farmer A.D."/>
            <person name="May G.D."/>
            <person name="Woodward J.E."/>
            <person name="Medigue C."/>
            <person name="Vallenet D."/>
            <person name="Lajus A."/>
            <person name="Rouy Z."/>
            <person name="Martinez-Vaz B."/>
            <person name="Tiffin P."/>
            <person name="Young N.D."/>
            <person name="Sadowsky M.J."/>
        </authorList>
    </citation>
    <scope>NUCLEOTIDE SEQUENCE [LARGE SCALE GENOMIC DNA]</scope>
    <source>
        <strain evidence="2 3">USDA205</strain>
    </source>
</reference>
<dbReference type="Gene3D" id="3.10.180.10">
    <property type="entry name" value="2,3-Dihydroxybiphenyl 1,2-Dioxygenase, domain 1"/>
    <property type="match status" value="1"/>
</dbReference>
<dbReference type="RefSeq" id="WP_014327064.1">
    <property type="nucleotide sequence ID" value="NZ_BJNI01000104.1"/>
</dbReference>
<dbReference type="PROSITE" id="PS51819">
    <property type="entry name" value="VOC"/>
    <property type="match status" value="1"/>
</dbReference>
<dbReference type="SUPFAM" id="SSF54593">
    <property type="entry name" value="Glyoxalase/Bleomycin resistance protein/Dihydroxybiphenyl dioxygenase"/>
    <property type="match status" value="1"/>
</dbReference>
<proteinExistence type="predicted"/>
<evidence type="ECO:0000313" key="2">
    <source>
        <dbReference type="EMBL" id="MQX10995.1"/>
    </source>
</evidence>
<dbReference type="PANTHER" id="PTHR36437">
    <property type="entry name" value="GLYOXALASE/BLEOMYCIN RESISTANCE PROTEIN/DIOXYGENASE"/>
    <property type="match status" value="1"/>
</dbReference>
<protein>
    <submittedName>
        <fullName evidence="2">VOC family protein</fullName>
    </submittedName>
</protein>
<dbReference type="AlphaFoldDB" id="A0A844AGK2"/>
<dbReference type="InterPro" id="IPR004360">
    <property type="entry name" value="Glyas_Fos-R_dOase_dom"/>
</dbReference>
<accession>A0A844AGK2</accession>
<gene>
    <name evidence="2" type="ORF">GHK48_22640</name>
</gene>
<dbReference type="InterPro" id="IPR037523">
    <property type="entry name" value="VOC_core"/>
</dbReference>
<dbReference type="InterPro" id="IPR029068">
    <property type="entry name" value="Glyas_Bleomycin-R_OHBP_Dase"/>
</dbReference>
<evidence type="ECO:0000259" key="1">
    <source>
        <dbReference type="PROSITE" id="PS51819"/>
    </source>
</evidence>
<dbReference type="EMBL" id="WISZ01000161">
    <property type="protein sequence ID" value="MQX10995.1"/>
    <property type="molecule type" value="Genomic_DNA"/>
</dbReference>
<name>A0A844AGK2_RHIFR</name>